<evidence type="ECO:0000256" key="1">
    <source>
        <dbReference type="SAM" id="MobiDB-lite"/>
    </source>
</evidence>
<name>X6N171_RETFI</name>
<accession>X6N171</accession>
<proteinExistence type="predicted"/>
<evidence type="ECO:0000313" key="3">
    <source>
        <dbReference type="Proteomes" id="UP000023152"/>
    </source>
</evidence>
<feature type="region of interest" description="Disordered" evidence="1">
    <location>
        <begin position="226"/>
        <end position="287"/>
    </location>
</feature>
<dbReference type="EMBL" id="ASPP01014070">
    <property type="protein sequence ID" value="ETO19077.1"/>
    <property type="molecule type" value="Genomic_DNA"/>
</dbReference>
<reference evidence="2 3" key="1">
    <citation type="journal article" date="2013" name="Curr. Biol.">
        <title>The Genome of the Foraminiferan Reticulomyxa filosa.</title>
        <authorList>
            <person name="Glockner G."/>
            <person name="Hulsmann N."/>
            <person name="Schleicher M."/>
            <person name="Noegel A.A."/>
            <person name="Eichinger L."/>
            <person name="Gallinger C."/>
            <person name="Pawlowski J."/>
            <person name="Sierra R."/>
            <person name="Euteneuer U."/>
            <person name="Pillet L."/>
            <person name="Moustafa A."/>
            <person name="Platzer M."/>
            <person name="Groth M."/>
            <person name="Szafranski K."/>
            <person name="Schliwa M."/>
        </authorList>
    </citation>
    <scope>NUCLEOTIDE SEQUENCE [LARGE SCALE GENOMIC DNA]</scope>
</reference>
<comment type="caution">
    <text evidence="2">The sequence shown here is derived from an EMBL/GenBank/DDBJ whole genome shotgun (WGS) entry which is preliminary data.</text>
</comment>
<feature type="compositionally biased region" description="Low complexity" evidence="1">
    <location>
        <begin position="278"/>
        <end position="287"/>
    </location>
</feature>
<organism evidence="2 3">
    <name type="scientific">Reticulomyxa filosa</name>
    <dbReference type="NCBI Taxonomy" id="46433"/>
    <lineage>
        <taxon>Eukaryota</taxon>
        <taxon>Sar</taxon>
        <taxon>Rhizaria</taxon>
        <taxon>Retaria</taxon>
        <taxon>Foraminifera</taxon>
        <taxon>Monothalamids</taxon>
        <taxon>Reticulomyxidae</taxon>
        <taxon>Reticulomyxa</taxon>
    </lineage>
</organism>
<dbReference type="Proteomes" id="UP000023152">
    <property type="component" value="Unassembled WGS sequence"/>
</dbReference>
<feature type="compositionally biased region" description="Basic and acidic residues" evidence="1">
    <location>
        <begin position="235"/>
        <end position="255"/>
    </location>
</feature>
<dbReference type="AlphaFoldDB" id="X6N171"/>
<protein>
    <submittedName>
        <fullName evidence="2">Uncharacterized protein</fullName>
    </submittedName>
</protein>
<gene>
    <name evidence="2" type="ORF">RFI_18162</name>
</gene>
<keyword evidence="3" id="KW-1185">Reference proteome</keyword>
<feature type="region of interest" description="Disordered" evidence="1">
    <location>
        <begin position="1"/>
        <end position="24"/>
    </location>
</feature>
<evidence type="ECO:0000313" key="2">
    <source>
        <dbReference type="EMBL" id="ETO19077.1"/>
    </source>
</evidence>
<sequence>MTPFNEIHVHDAEIQPSPKVPANTQERRTSATSEATCITHSYPHSNSPGPLFAQPNQALMSFPPPPSLPFGNTDGSNANIGMSGHRLQSYPTGSINLDMTMTVPQQWQGWNLAQAQLMQPVQTPNAINPMSMSENSGVSSPVTISRHYLSPHEQHFPVSTMPQQFTEMTFACKFIYASSNAMPLNFHHGTDPKLTAATPNIHIHNNQIGEMTHVFPSNIVSEDLEMSLSSTKQTSPRELKPKVSRTNIKESKHTEANASVKKKIQMAGNQSTSDDDSLSSLSGAHKL</sequence>